<name>A0A6C0F8H2_9ZZZZ</name>
<protein>
    <submittedName>
        <fullName evidence="1">Uncharacterized protein</fullName>
    </submittedName>
</protein>
<evidence type="ECO:0000313" key="1">
    <source>
        <dbReference type="EMBL" id="QHT37151.1"/>
    </source>
</evidence>
<organism evidence="1">
    <name type="scientific">viral metagenome</name>
    <dbReference type="NCBI Taxonomy" id="1070528"/>
    <lineage>
        <taxon>unclassified sequences</taxon>
        <taxon>metagenomes</taxon>
        <taxon>organismal metagenomes</taxon>
    </lineage>
</organism>
<reference evidence="1" key="1">
    <citation type="journal article" date="2020" name="Nature">
        <title>Giant virus diversity and host interactions through global metagenomics.</title>
        <authorList>
            <person name="Schulz F."/>
            <person name="Roux S."/>
            <person name="Paez-Espino D."/>
            <person name="Jungbluth S."/>
            <person name="Walsh D.A."/>
            <person name="Denef V.J."/>
            <person name="McMahon K.D."/>
            <person name="Konstantinidis K.T."/>
            <person name="Eloe-Fadrosh E.A."/>
            <person name="Kyrpides N.C."/>
            <person name="Woyke T."/>
        </authorList>
    </citation>
    <scope>NUCLEOTIDE SEQUENCE</scope>
    <source>
        <strain evidence="1">GVMAG-S-ERX555967-131</strain>
    </source>
</reference>
<dbReference type="AlphaFoldDB" id="A0A6C0F8H2"/>
<accession>A0A6C0F8H2</accession>
<proteinExistence type="predicted"/>
<dbReference type="EMBL" id="MN738790">
    <property type="protein sequence ID" value="QHT37151.1"/>
    <property type="molecule type" value="Genomic_DNA"/>
</dbReference>
<sequence length="119" mass="14316">MNLGDEYFLLKSHKKQFYEKYHDNHMGFAHWYMLHLYNCEHDRIILKNNKEDVDKVANLPMLSRIIQVQNLWKDLIQKTVQASTKVILKTKSIKYEKFKSVTVHDELESLEKLHNKLIT</sequence>